<feature type="compositionally biased region" description="Acidic residues" evidence="1">
    <location>
        <begin position="71"/>
        <end position="85"/>
    </location>
</feature>
<keyword evidence="4" id="KW-1185">Reference proteome</keyword>
<sequence length="300" mass="33715">MGAHLLPLLTSLTTNPSLPLPHPNPNNPMFSYTVHRRSIMFGGLPWNSSGQTIRTGRSKFNLDDEFFTYGEEEEDDDDDDDDDEFGFTSGAKQRNWWSDDASGIDDGEDEEYWIFKVFRAFGWMLPAIGISMLLGTGPNALFMAIALPLGQSALSLAIDKVWGRTGNSPKPRPRTRTRNRTKKKPFTRTASNIRTSEMEQEENIENGKEGGSYPSWVASNYRSVKKGTKSASSFGGWDELDKQGGTNKIPKRAPFQKAGGTPKQQKKSKLSRRTKTRDRPLMLRLLIAVFPFLGSWTRLL</sequence>
<dbReference type="AlphaFoldDB" id="A0AAP0X4V0"/>
<feature type="compositionally biased region" description="Basic residues" evidence="1">
    <location>
        <begin position="171"/>
        <end position="186"/>
    </location>
</feature>
<protein>
    <submittedName>
        <fullName evidence="3">Uncharacterized protein</fullName>
    </submittedName>
</protein>
<accession>A0AAP0X4V0</accession>
<evidence type="ECO:0000256" key="2">
    <source>
        <dbReference type="SAM" id="Phobius"/>
    </source>
</evidence>
<keyword evidence="2" id="KW-0812">Transmembrane</keyword>
<reference evidence="3 4" key="1">
    <citation type="journal article" date="2024" name="Plant J.">
        <title>Genome sequences and population genomics reveal climatic adaptation and genomic divergence between two closely related sweetgum species.</title>
        <authorList>
            <person name="Xu W.Q."/>
            <person name="Ren C.Q."/>
            <person name="Zhang X.Y."/>
            <person name="Comes H.P."/>
            <person name="Liu X.H."/>
            <person name="Li Y.G."/>
            <person name="Kettle C.J."/>
            <person name="Jalonen R."/>
            <person name="Gaisberger H."/>
            <person name="Ma Y.Z."/>
            <person name="Qiu Y.X."/>
        </authorList>
    </citation>
    <scope>NUCLEOTIDE SEQUENCE [LARGE SCALE GENOMIC DNA]</scope>
    <source>
        <strain evidence="3">Hangzhou</strain>
    </source>
</reference>
<feature type="region of interest" description="Disordered" evidence="1">
    <location>
        <begin position="71"/>
        <end position="90"/>
    </location>
</feature>
<keyword evidence="2" id="KW-0472">Membrane</keyword>
<evidence type="ECO:0000256" key="1">
    <source>
        <dbReference type="SAM" id="MobiDB-lite"/>
    </source>
</evidence>
<keyword evidence="2" id="KW-1133">Transmembrane helix</keyword>
<evidence type="ECO:0000313" key="3">
    <source>
        <dbReference type="EMBL" id="KAK9293109.1"/>
    </source>
</evidence>
<organism evidence="3 4">
    <name type="scientific">Liquidambar formosana</name>
    <name type="common">Formosan gum</name>
    <dbReference type="NCBI Taxonomy" id="63359"/>
    <lineage>
        <taxon>Eukaryota</taxon>
        <taxon>Viridiplantae</taxon>
        <taxon>Streptophyta</taxon>
        <taxon>Embryophyta</taxon>
        <taxon>Tracheophyta</taxon>
        <taxon>Spermatophyta</taxon>
        <taxon>Magnoliopsida</taxon>
        <taxon>eudicotyledons</taxon>
        <taxon>Gunneridae</taxon>
        <taxon>Pentapetalae</taxon>
        <taxon>Saxifragales</taxon>
        <taxon>Altingiaceae</taxon>
        <taxon>Liquidambar</taxon>
    </lineage>
</organism>
<feature type="transmembrane region" description="Helical" evidence="2">
    <location>
        <begin position="123"/>
        <end position="147"/>
    </location>
</feature>
<dbReference type="EMBL" id="JBBPBK010000001">
    <property type="protein sequence ID" value="KAK9293109.1"/>
    <property type="molecule type" value="Genomic_DNA"/>
</dbReference>
<gene>
    <name evidence="3" type="ORF">L1049_021095</name>
</gene>
<dbReference type="PANTHER" id="PTHR35719:SF5">
    <property type="entry name" value="T6K12.7 PROTEIN"/>
    <property type="match status" value="1"/>
</dbReference>
<feature type="region of interest" description="Disordered" evidence="1">
    <location>
        <begin position="162"/>
        <end position="210"/>
    </location>
</feature>
<feature type="region of interest" description="Disordered" evidence="1">
    <location>
        <begin position="228"/>
        <end position="276"/>
    </location>
</feature>
<dbReference type="Proteomes" id="UP001415857">
    <property type="component" value="Unassembled WGS sequence"/>
</dbReference>
<dbReference type="PANTHER" id="PTHR35719">
    <property type="entry name" value="OS01G0680600 PROTEIN"/>
    <property type="match status" value="1"/>
</dbReference>
<feature type="transmembrane region" description="Helical" evidence="2">
    <location>
        <begin position="281"/>
        <end position="299"/>
    </location>
</feature>
<proteinExistence type="predicted"/>
<evidence type="ECO:0000313" key="4">
    <source>
        <dbReference type="Proteomes" id="UP001415857"/>
    </source>
</evidence>
<feature type="compositionally biased region" description="Basic residues" evidence="1">
    <location>
        <begin position="264"/>
        <end position="276"/>
    </location>
</feature>
<name>A0AAP0X4V0_LIQFO</name>
<comment type="caution">
    <text evidence="3">The sequence shown here is derived from an EMBL/GenBank/DDBJ whole genome shotgun (WGS) entry which is preliminary data.</text>
</comment>